<evidence type="ECO:0000313" key="3">
    <source>
        <dbReference type="EMBL" id="NKX92143.1"/>
    </source>
</evidence>
<feature type="region of interest" description="Disordered" evidence="2">
    <location>
        <begin position="1"/>
        <end position="31"/>
    </location>
</feature>
<keyword evidence="1" id="KW-1133">Transmembrane helix</keyword>
<feature type="region of interest" description="Disordered" evidence="2">
    <location>
        <begin position="291"/>
        <end position="327"/>
    </location>
</feature>
<dbReference type="CDD" id="cd06662">
    <property type="entry name" value="SURF1"/>
    <property type="match status" value="1"/>
</dbReference>
<keyword evidence="1" id="KW-0472">Membrane</keyword>
<accession>A0A9X5FA08</accession>
<evidence type="ECO:0000256" key="2">
    <source>
        <dbReference type="SAM" id="MobiDB-lite"/>
    </source>
</evidence>
<comment type="similarity">
    <text evidence="1">Belongs to the SURF1 family.</text>
</comment>
<keyword evidence="4" id="KW-1185">Reference proteome</keyword>
<comment type="subcellular location">
    <subcellularLocation>
        <location evidence="1">Cell membrane</location>
        <topology evidence="1">Multi-pass membrane protein</topology>
    </subcellularLocation>
</comment>
<protein>
    <recommendedName>
        <fullName evidence="1">SURF1-like protein</fullName>
    </recommendedName>
</protein>
<keyword evidence="1" id="KW-1003">Cell membrane</keyword>
<dbReference type="PROSITE" id="PS50895">
    <property type="entry name" value="SURF1"/>
    <property type="match status" value="1"/>
</dbReference>
<evidence type="ECO:0000313" key="4">
    <source>
        <dbReference type="Proteomes" id="UP000774283"/>
    </source>
</evidence>
<name>A0A9X5FA08_9MICO</name>
<organism evidence="3 4">
    <name type="scientific">Sanguibacter hominis ATCC BAA-789</name>
    <dbReference type="NCBI Taxonomy" id="1312740"/>
    <lineage>
        <taxon>Bacteria</taxon>
        <taxon>Bacillati</taxon>
        <taxon>Actinomycetota</taxon>
        <taxon>Actinomycetes</taxon>
        <taxon>Micrococcales</taxon>
        <taxon>Sanguibacteraceae</taxon>
        <taxon>Sanguibacter</taxon>
    </lineage>
</organism>
<proteinExistence type="inferred from homology"/>
<comment type="caution">
    <text evidence="3">The sequence shown here is derived from an EMBL/GenBank/DDBJ whole genome shotgun (WGS) entry which is preliminary data.</text>
</comment>
<dbReference type="Proteomes" id="UP000774283">
    <property type="component" value="Unassembled WGS sequence"/>
</dbReference>
<keyword evidence="1" id="KW-0812">Transmembrane</keyword>
<dbReference type="EMBL" id="JAAXOW010000001">
    <property type="protein sequence ID" value="NKX92143.1"/>
    <property type="molecule type" value="Genomic_DNA"/>
</dbReference>
<dbReference type="Pfam" id="PF02104">
    <property type="entry name" value="SURF1"/>
    <property type="match status" value="1"/>
</dbReference>
<reference evidence="3 4" key="1">
    <citation type="submission" date="2020-04" db="EMBL/GenBank/DDBJ databases">
        <title>MicrobeNet Type strains.</title>
        <authorList>
            <person name="Nicholson A.C."/>
        </authorList>
    </citation>
    <scope>NUCLEOTIDE SEQUENCE [LARGE SCALE GENOMIC DNA]</scope>
    <source>
        <strain evidence="3 4">ATCC BAA-789</strain>
    </source>
</reference>
<feature type="transmembrane region" description="Helical" evidence="1">
    <location>
        <begin position="46"/>
        <end position="64"/>
    </location>
</feature>
<gene>
    <name evidence="3" type="ORF">HF995_02460</name>
</gene>
<evidence type="ECO:0000256" key="1">
    <source>
        <dbReference type="RuleBase" id="RU363076"/>
    </source>
</evidence>
<dbReference type="InterPro" id="IPR002994">
    <property type="entry name" value="Surf1/Shy1"/>
</dbReference>
<sequence>MSSAESCGEHASQGPADDHGETSVTTAPGGRFSPADLVRTALSPRMLVLLVVVVVVAVGCGALGRWQLERAQERGAQAEQHRIDELTSAGPVPIGDVLAPQVGMSGALVGKTVSVTGTFEDGQLLVEGRAHAGLTGYLVLSPLRVSDDGAGGATWADLSGPPVLPVVRGWVASPGDAVAPAPGTVTVTGYLQTSESVGTGMVGEGITDSISSGHLANVWGGPVYSGYLVQSASDPADPGAESLALLDRPRLEGSDGGLNLQNLFYAVQWWIFGLFAVGLWLQAVRDESRAERDDDAFTGWEALQPRAEPEPAPTSGDASPARDDERA</sequence>
<dbReference type="AlphaFoldDB" id="A0A9X5FA08"/>
<feature type="transmembrane region" description="Helical" evidence="1">
    <location>
        <begin position="263"/>
        <end position="281"/>
    </location>
</feature>
<dbReference type="RefSeq" id="WP_168446219.1">
    <property type="nucleotide sequence ID" value="NZ_JAAXOW010000001.1"/>
</dbReference>
<dbReference type="GO" id="GO:0005886">
    <property type="term" value="C:plasma membrane"/>
    <property type="evidence" value="ECO:0007669"/>
    <property type="project" value="UniProtKB-SubCell"/>
</dbReference>